<dbReference type="InterPro" id="IPR036390">
    <property type="entry name" value="WH_DNA-bd_sf"/>
</dbReference>
<reference evidence="3 4" key="1">
    <citation type="submission" date="2021-03" db="EMBL/GenBank/DDBJ databases">
        <title>Sequencing the genomes of 1000 actinobacteria strains.</title>
        <authorList>
            <person name="Klenk H.-P."/>
        </authorList>
    </citation>
    <scope>NUCLEOTIDE SEQUENCE [LARGE SCALE GENOMIC DNA]</scope>
    <source>
        <strain evidence="3 4">DSM 40843</strain>
    </source>
</reference>
<dbReference type="InterPro" id="IPR036388">
    <property type="entry name" value="WH-like_DNA-bd_sf"/>
</dbReference>
<comment type="caution">
    <text evidence="3">The sequence shown here is derived from an EMBL/GenBank/DDBJ whole genome shotgun (WGS) entry which is preliminary data.</text>
</comment>
<evidence type="ECO:0000313" key="3">
    <source>
        <dbReference type="EMBL" id="MBP2364014.1"/>
    </source>
</evidence>
<sequence length="311" mass="34654">MEKVQRQLDDGEADMTTLVDLGLAEEQPIPQYAGLFLEPDPRHSDAPAAHQADSQDPQRAGCLGKRGEPQKVLRKELFAKNSLWTIVRHMADAVERPDGPQNVEEDSVVLDAKGLRAMAHPVRVHLVGLLRKYGPSTATRLAERLGVNSGTASYHLRQLGAAGFVEEDTERGNARERWWRSVHQMTELNDRELADREPEAIMAFLQSVATTYTLRTRQTLNELQAMPRTWRNTFDMSDMALRLTPEEAVALRQELRAVLARYRRDTPEAAASAPEGAERVGVITQLLPELDTPAPLEVHSGPETVTEAETS</sequence>
<feature type="domain" description="HTH arsR-type" evidence="2">
    <location>
        <begin position="113"/>
        <end position="191"/>
    </location>
</feature>
<evidence type="ECO:0000313" key="4">
    <source>
        <dbReference type="Proteomes" id="UP001519311"/>
    </source>
</evidence>
<accession>A0ABS4VK91</accession>
<feature type="region of interest" description="Disordered" evidence="1">
    <location>
        <begin position="290"/>
        <end position="311"/>
    </location>
</feature>
<evidence type="ECO:0000259" key="2">
    <source>
        <dbReference type="SMART" id="SM00418"/>
    </source>
</evidence>
<dbReference type="CDD" id="cd00090">
    <property type="entry name" value="HTH_ARSR"/>
    <property type="match status" value="1"/>
</dbReference>
<feature type="region of interest" description="Disordered" evidence="1">
    <location>
        <begin position="35"/>
        <end position="66"/>
    </location>
</feature>
<dbReference type="InterPro" id="IPR011991">
    <property type="entry name" value="ArsR-like_HTH"/>
</dbReference>
<name>A0ABS4VK91_9ACTN</name>
<keyword evidence="4" id="KW-1185">Reference proteome</keyword>
<protein>
    <submittedName>
        <fullName evidence="3">ArsR family transcriptional regulator</fullName>
    </submittedName>
</protein>
<dbReference type="EMBL" id="JAGINS010000002">
    <property type="protein sequence ID" value="MBP2364014.1"/>
    <property type="molecule type" value="Genomic_DNA"/>
</dbReference>
<dbReference type="Proteomes" id="UP001519311">
    <property type="component" value="Unassembled WGS sequence"/>
</dbReference>
<dbReference type="Gene3D" id="1.10.10.10">
    <property type="entry name" value="Winged helix-like DNA-binding domain superfamily/Winged helix DNA-binding domain"/>
    <property type="match status" value="1"/>
</dbReference>
<organism evidence="3 4">
    <name type="scientific">Streptomyces clavifer</name>
    <dbReference type="NCBI Taxonomy" id="68188"/>
    <lineage>
        <taxon>Bacteria</taxon>
        <taxon>Bacillati</taxon>
        <taxon>Actinomycetota</taxon>
        <taxon>Actinomycetes</taxon>
        <taxon>Kitasatosporales</taxon>
        <taxon>Streptomycetaceae</taxon>
        <taxon>Streptomyces</taxon>
    </lineage>
</organism>
<dbReference type="SUPFAM" id="SSF46785">
    <property type="entry name" value="Winged helix' DNA-binding domain"/>
    <property type="match status" value="1"/>
</dbReference>
<gene>
    <name evidence="3" type="ORF">JOF59_006506</name>
</gene>
<evidence type="ECO:0000256" key="1">
    <source>
        <dbReference type="SAM" id="MobiDB-lite"/>
    </source>
</evidence>
<dbReference type="Pfam" id="PF12840">
    <property type="entry name" value="HTH_20"/>
    <property type="match status" value="1"/>
</dbReference>
<dbReference type="SMART" id="SM00418">
    <property type="entry name" value="HTH_ARSR"/>
    <property type="match status" value="1"/>
</dbReference>
<dbReference type="InterPro" id="IPR001845">
    <property type="entry name" value="HTH_ArsR_DNA-bd_dom"/>
</dbReference>
<proteinExistence type="predicted"/>